<gene>
    <name evidence="1" type="ORF">R1flu_021481</name>
</gene>
<sequence>MSARWWEPSTSFVRIEDQVRKGGELPTCVLNFRFHVIPVAFCSSLIRLQCMVYSECSAFVLSRSRGILVEGRASLRMAGDRGKGGILNASGLRSVLGGDSRPGRDCAHSPGIGHVQLGARFSPLEFAH</sequence>
<dbReference type="EMBL" id="JBHFFA010000001">
    <property type="protein sequence ID" value="KAL2653353.1"/>
    <property type="molecule type" value="Genomic_DNA"/>
</dbReference>
<protein>
    <submittedName>
        <fullName evidence="1">Uncharacterized protein</fullName>
    </submittedName>
</protein>
<keyword evidence="2" id="KW-1185">Reference proteome</keyword>
<organism evidence="1 2">
    <name type="scientific">Riccia fluitans</name>
    <dbReference type="NCBI Taxonomy" id="41844"/>
    <lineage>
        <taxon>Eukaryota</taxon>
        <taxon>Viridiplantae</taxon>
        <taxon>Streptophyta</taxon>
        <taxon>Embryophyta</taxon>
        <taxon>Marchantiophyta</taxon>
        <taxon>Marchantiopsida</taxon>
        <taxon>Marchantiidae</taxon>
        <taxon>Marchantiales</taxon>
        <taxon>Ricciaceae</taxon>
        <taxon>Riccia</taxon>
    </lineage>
</organism>
<dbReference type="AlphaFoldDB" id="A0ABD1ZPH6"/>
<evidence type="ECO:0000313" key="2">
    <source>
        <dbReference type="Proteomes" id="UP001605036"/>
    </source>
</evidence>
<name>A0ABD1ZPH6_9MARC</name>
<reference evidence="1 2" key="1">
    <citation type="submission" date="2024-09" db="EMBL/GenBank/DDBJ databases">
        <title>Chromosome-scale assembly of Riccia fluitans.</title>
        <authorList>
            <person name="Paukszto L."/>
            <person name="Sawicki J."/>
            <person name="Karawczyk K."/>
            <person name="Piernik-Szablinska J."/>
            <person name="Szczecinska M."/>
            <person name="Mazdziarz M."/>
        </authorList>
    </citation>
    <scope>NUCLEOTIDE SEQUENCE [LARGE SCALE GENOMIC DNA]</scope>
    <source>
        <strain evidence="1">Rf_01</strain>
        <tissue evidence="1">Aerial parts of the thallus</tissue>
    </source>
</reference>
<dbReference type="Proteomes" id="UP001605036">
    <property type="component" value="Unassembled WGS sequence"/>
</dbReference>
<evidence type="ECO:0000313" key="1">
    <source>
        <dbReference type="EMBL" id="KAL2653353.1"/>
    </source>
</evidence>
<accession>A0ABD1ZPH6</accession>
<proteinExistence type="predicted"/>
<comment type="caution">
    <text evidence="1">The sequence shown here is derived from an EMBL/GenBank/DDBJ whole genome shotgun (WGS) entry which is preliminary data.</text>
</comment>